<protein>
    <recommendedName>
        <fullName evidence="6">Protein HflC</fullName>
    </recommendedName>
</protein>
<dbReference type="PANTHER" id="PTHR42911:SF1">
    <property type="entry name" value="MODULATOR OF FTSH PROTEASE HFLC"/>
    <property type="match status" value="1"/>
</dbReference>
<evidence type="ECO:0000256" key="3">
    <source>
        <dbReference type="ARBA" id="ARBA00022692"/>
    </source>
</evidence>
<reference evidence="9 10" key="1">
    <citation type="journal article" date="2018" name="Genome Biol. Evol.">
        <title>Cladogenesis and Genomic Streamlining in Extracellular Endosymbionts of Tropical Stink Bugs.</title>
        <authorList>
            <person name="Otero-Bravo A."/>
            <person name="Goffredi S."/>
            <person name="Sabree Z.L."/>
        </authorList>
    </citation>
    <scope>NUCLEOTIDE SEQUENCE [LARGE SCALE GENOMIC DNA]</scope>
    <source>
        <strain evidence="9 10">SoEE</strain>
    </source>
</reference>
<evidence type="ECO:0000256" key="2">
    <source>
        <dbReference type="ARBA" id="ARBA00007862"/>
    </source>
</evidence>
<evidence type="ECO:0000256" key="7">
    <source>
        <dbReference type="SAM" id="Phobius"/>
    </source>
</evidence>
<sequence length="324" mass="37759">MRKQIIIITTITLIIFQFSLFIVNEDQKAILIRFTKLVKDQNNTAVLLEPGLHFKIPFVDVAKTLDTRIHSMNIKATHLFSKEQKEIIVDYYIKWRVSNFENYYTSTGGNALQIEKLLNLISNDVIRIQIAKLNIKDIINDLNNKLTINVRNALNDINTNQRQLIKKSINNKIIFNKINKLILHFDTTKLLGIKVIDIQINNITLPHNELNYVFNNIRSERYLLAQNELLDGQNKSQKLKNQADYKAILMLNQAKNDALMIGVKNDLKISKMLTNAFGKNIEFYIFIHSLKNYKMIVDKTKDLIVLSLNSDFFKYIKNPFNKMN</sequence>
<evidence type="ECO:0000256" key="4">
    <source>
        <dbReference type="ARBA" id="ARBA00022989"/>
    </source>
</evidence>
<dbReference type="SMART" id="SM00244">
    <property type="entry name" value="PHB"/>
    <property type="match status" value="1"/>
</dbReference>
<dbReference type="Gene3D" id="3.30.479.30">
    <property type="entry name" value="Band 7 domain"/>
    <property type="match status" value="1"/>
</dbReference>
<accession>A0A2P5SZT3</accession>
<name>A0A2P5SZT3_9GAMM</name>
<organism evidence="9 10">
    <name type="scientific">Candidatus Pantoea edessiphila</name>
    <dbReference type="NCBI Taxonomy" id="2044610"/>
    <lineage>
        <taxon>Bacteria</taxon>
        <taxon>Pseudomonadati</taxon>
        <taxon>Pseudomonadota</taxon>
        <taxon>Gammaproteobacteria</taxon>
        <taxon>Enterobacterales</taxon>
        <taxon>Erwiniaceae</taxon>
        <taxon>Pantoea</taxon>
    </lineage>
</organism>
<dbReference type="SUPFAM" id="SSF117892">
    <property type="entry name" value="Band 7/SPFH domain"/>
    <property type="match status" value="1"/>
</dbReference>
<keyword evidence="3 7" id="KW-0812">Transmembrane</keyword>
<dbReference type="PANTHER" id="PTHR42911">
    <property type="entry name" value="MODULATOR OF FTSH PROTEASE HFLC"/>
    <property type="match status" value="1"/>
</dbReference>
<evidence type="ECO:0000256" key="6">
    <source>
        <dbReference type="PIRNR" id="PIRNR005651"/>
    </source>
</evidence>
<comment type="similarity">
    <text evidence="2 6">Belongs to the band 7/mec-2 family. HflC subfamily.</text>
</comment>
<dbReference type="Pfam" id="PF01145">
    <property type="entry name" value="Band_7"/>
    <property type="match status" value="1"/>
</dbReference>
<evidence type="ECO:0000256" key="5">
    <source>
        <dbReference type="ARBA" id="ARBA00023136"/>
    </source>
</evidence>
<evidence type="ECO:0000256" key="1">
    <source>
        <dbReference type="ARBA" id="ARBA00004167"/>
    </source>
</evidence>
<evidence type="ECO:0000313" key="10">
    <source>
        <dbReference type="Proteomes" id="UP000296153"/>
    </source>
</evidence>
<dbReference type="OrthoDB" id="9812991at2"/>
<keyword evidence="5 7" id="KW-0472">Membrane</keyword>
<dbReference type="Proteomes" id="UP000296153">
    <property type="component" value="Unassembled WGS sequence"/>
</dbReference>
<dbReference type="RefSeq" id="WP_136131057.1">
    <property type="nucleotide sequence ID" value="NZ_PDKT01000003.1"/>
</dbReference>
<dbReference type="InterPro" id="IPR010200">
    <property type="entry name" value="HflC"/>
</dbReference>
<dbReference type="GO" id="GO:0016020">
    <property type="term" value="C:membrane"/>
    <property type="evidence" value="ECO:0007669"/>
    <property type="project" value="UniProtKB-SubCell"/>
</dbReference>
<dbReference type="InterPro" id="IPR001107">
    <property type="entry name" value="Band_7"/>
</dbReference>
<dbReference type="AlphaFoldDB" id="A0A2P5SZT3"/>
<feature type="transmembrane region" description="Helical" evidence="7">
    <location>
        <begin position="5"/>
        <end position="23"/>
    </location>
</feature>
<comment type="function">
    <text evidence="6">HflC and HflK could regulate a protease.</text>
</comment>
<keyword evidence="4 7" id="KW-1133">Transmembrane helix</keyword>
<dbReference type="NCBIfam" id="TIGR01932">
    <property type="entry name" value="hflC"/>
    <property type="match status" value="1"/>
</dbReference>
<comment type="caution">
    <text evidence="9">The sequence shown here is derived from an EMBL/GenBank/DDBJ whole genome shotgun (WGS) entry which is preliminary data.</text>
</comment>
<gene>
    <name evidence="9" type="primary">hflC</name>
    <name evidence="9" type="ORF">CRV12_02330</name>
</gene>
<dbReference type="PIRSF" id="PIRSF005651">
    <property type="entry name" value="HflC"/>
    <property type="match status" value="1"/>
</dbReference>
<comment type="subcellular location">
    <subcellularLocation>
        <location evidence="1">Membrane</location>
        <topology evidence="1">Single-pass membrane protein</topology>
    </subcellularLocation>
</comment>
<dbReference type="EMBL" id="PDKT01000003">
    <property type="protein sequence ID" value="PPI87812.1"/>
    <property type="molecule type" value="Genomic_DNA"/>
</dbReference>
<dbReference type="InterPro" id="IPR036013">
    <property type="entry name" value="Band_7/SPFH_dom_sf"/>
</dbReference>
<evidence type="ECO:0000259" key="8">
    <source>
        <dbReference type="SMART" id="SM00244"/>
    </source>
</evidence>
<evidence type="ECO:0000313" key="9">
    <source>
        <dbReference type="EMBL" id="PPI87812.1"/>
    </source>
</evidence>
<proteinExistence type="inferred from homology"/>
<feature type="domain" description="Band 7" evidence="8">
    <location>
        <begin position="18"/>
        <end position="217"/>
    </location>
</feature>